<name>A0A927H5G1_9BACL</name>
<keyword evidence="6" id="KW-0969">Cilium</keyword>
<dbReference type="InterPro" id="IPR037925">
    <property type="entry name" value="FlgE/F/G-like"/>
</dbReference>
<evidence type="ECO:0000259" key="3">
    <source>
        <dbReference type="Pfam" id="PF00460"/>
    </source>
</evidence>
<dbReference type="PANTHER" id="PTHR30435">
    <property type="entry name" value="FLAGELLAR PROTEIN"/>
    <property type="match status" value="1"/>
</dbReference>
<dbReference type="NCBIfam" id="TIGR03506">
    <property type="entry name" value="FlgEFG_subfam"/>
    <property type="match status" value="2"/>
</dbReference>
<dbReference type="Pfam" id="PF22692">
    <property type="entry name" value="LlgE_F_G_D1"/>
    <property type="match status" value="1"/>
</dbReference>
<evidence type="ECO:0000256" key="1">
    <source>
        <dbReference type="ARBA" id="ARBA00009677"/>
    </source>
</evidence>
<accession>A0A927H5G1</accession>
<dbReference type="InterPro" id="IPR001444">
    <property type="entry name" value="Flag_bb_rod_N"/>
</dbReference>
<comment type="similarity">
    <text evidence="1 2">Belongs to the flagella basal body rod proteins family.</text>
</comment>
<comment type="caution">
    <text evidence="6">The sequence shown here is derived from an EMBL/GenBank/DDBJ whole genome shotgun (WGS) entry which is preliminary data.</text>
</comment>
<sequence length="280" mass="30185">MNSSMINAMVSMNALQSKLDLLADNIANVNTVGYKRKEATFEDLLTNLRRQPDTFNQPGRLTPMDFTQGWGARMTMVQPNLTQGPLQGTEKDTDIAIEGNAMFEVTVDPAGNRGYTRSGAFQLTVGANGDTILATEEGYPVVAMVEDPDTGLMVEGNIVVPQGFNLRVNPDGTVLGVSSGETRELGSIKLLQATRPAALTAVSDNLFVVANGINVGDVVQRIVPDSQNLIQLCQGYLEQSNVKLTDEMTELINVQRAYQLAARALSSSDTMMQLANGLRA</sequence>
<keyword evidence="6" id="KW-0282">Flagellum</keyword>
<dbReference type="InterPro" id="IPR053967">
    <property type="entry name" value="LlgE_F_G-like_D1"/>
</dbReference>
<dbReference type="Pfam" id="PF06429">
    <property type="entry name" value="Flg_bbr_C"/>
    <property type="match status" value="1"/>
</dbReference>
<dbReference type="RefSeq" id="WP_190859639.1">
    <property type="nucleotide sequence ID" value="NZ_JACXIY010000009.1"/>
</dbReference>
<proteinExistence type="inferred from homology"/>
<dbReference type="GO" id="GO:0009425">
    <property type="term" value="C:bacterial-type flagellum basal body"/>
    <property type="evidence" value="ECO:0007669"/>
    <property type="project" value="UniProtKB-SubCell"/>
</dbReference>
<reference evidence="6" key="1">
    <citation type="submission" date="2020-09" db="EMBL/GenBank/DDBJ databases">
        <title>A novel bacterium of genus Paenibacillus, isolated from South China Sea.</title>
        <authorList>
            <person name="Huang H."/>
            <person name="Mo K."/>
            <person name="Hu Y."/>
        </authorList>
    </citation>
    <scope>NUCLEOTIDE SEQUENCE</scope>
    <source>
        <strain evidence="6">IB182493</strain>
    </source>
</reference>
<dbReference type="InterPro" id="IPR020013">
    <property type="entry name" value="Flagellar_FlgE/F/G"/>
</dbReference>
<dbReference type="PANTHER" id="PTHR30435:SF19">
    <property type="entry name" value="FLAGELLAR BASAL-BODY ROD PROTEIN FLGG"/>
    <property type="match status" value="1"/>
</dbReference>
<keyword evidence="7" id="KW-1185">Reference proteome</keyword>
<evidence type="ECO:0000256" key="2">
    <source>
        <dbReference type="RuleBase" id="RU362116"/>
    </source>
</evidence>
<dbReference type="InterPro" id="IPR010930">
    <property type="entry name" value="Flg_bb/hook_C_dom"/>
</dbReference>
<feature type="domain" description="Flagellar hook protein FlgE/F/G-like D1" evidence="5">
    <location>
        <begin position="96"/>
        <end position="174"/>
    </location>
</feature>
<dbReference type="Pfam" id="PF00460">
    <property type="entry name" value="Flg_bb_rod"/>
    <property type="match status" value="1"/>
</dbReference>
<comment type="subcellular location">
    <subcellularLocation>
        <location evidence="2">Bacterial flagellum basal body</location>
    </subcellularLocation>
</comment>
<evidence type="ECO:0000313" key="6">
    <source>
        <dbReference type="EMBL" id="MBD2868382.1"/>
    </source>
</evidence>
<dbReference type="GO" id="GO:0071978">
    <property type="term" value="P:bacterial-type flagellum-dependent swarming motility"/>
    <property type="evidence" value="ECO:0007669"/>
    <property type="project" value="TreeGrafter"/>
</dbReference>
<feature type="domain" description="Flagellar basal body rod protein N-terminal" evidence="3">
    <location>
        <begin position="8"/>
        <end position="35"/>
    </location>
</feature>
<dbReference type="SUPFAM" id="SSF117143">
    <property type="entry name" value="Flagellar hook protein flgE"/>
    <property type="match status" value="1"/>
</dbReference>
<organism evidence="6 7">
    <name type="scientific">Paenibacillus arenilitoris</name>
    <dbReference type="NCBI Taxonomy" id="2772299"/>
    <lineage>
        <taxon>Bacteria</taxon>
        <taxon>Bacillati</taxon>
        <taxon>Bacillota</taxon>
        <taxon>Bacilli</taxon>
        <taxon>Bacillales</taxon>
        <taxon>Paenibacillaceae</taxon>
        <taxon>Paenibacillus</taxon>
    </lineage>
</organism>
<dbReference type="EMBL" id="JACXIY010000009">
    <property type="protein sequence ID" value="MBD2868382.1"/>
    <property type="molecule type" value="Genomic_DNA"/>
</dbReference>
<keyword evidence="6" id="KW-0966">Cell projection</keyword>
<evidence type="ECO:0000259" key="5">
    <source>
        <dbReference type="Pfam" id="PF22692"/>
    </source>
</evidence>
<keyword evidence="2" id="KW-0975">Bacterial flagellum</keyword>
<evidence type="ECO:0000259" key="4">
    <source>
        <dbReference type="Pfam" id="PF06429"/>
    </source>
</evidence>
<evidence type="ECO:0000313" key="7">
    <source>
        <dbReference type="Proteomes" id="UP000632125"/>
    </source>
</evidence>
<dbReference type="Proteomes" id="UP000632125">
    <property type="component" value="Unassembled WGS sequence"/>
</dbReference>
<dbReference type="AlphaFoldDB" id="A0A927H5G1"/>
<protein>
    <submittedName>
        <fullName evidence="6">Flagellar hook-basal body protein</fullName>
    </submittedName>
</protein>
<gene>
    <name evidence="6" type="ORF">IDH41_07330</name>
</gene>
<feature type="domain" description="Flagellar basal-body/hook protein C-terminal" evidence="4">
    <location>
        <begin position="234"/>
        <end position="278"/>
    </location>
</feature>